<dbReference type="EMBL" id="BNJF01000004">
    <property type="protein sequence ID" value="GHO48491.1"/>
    <property type="molecule type" value="Genomic_DNA"/>
</dbReference>
<evidence type="ECO:0000313" key="1">
    <source>
        <dbReference type="EMBL" id="GHO48491.1"/>
    </source>
</evidence>
<reference evidence="1" key="1">
    <citation type="submission" date="2020-10" db="EMBL/GenBank/DDBJ databases">
        <title>Taxonomic study of unclassified bacteria belonging to the class Ktedonobacteria.</title>
        <authorList>
            <person name="Yabe S."/>
            <person name="Wang C.M."/>
            <person name="Zheng Y."/>
            <person name="Sakai Y."/>
            <person name="Cavaletti L."/>
            <person name="Monciardini P."/>
            <person name="Donadio S."/>
        </authorList>
    </citation>
    <scope>NUCLEOTIDE SEQUENCE</scope>
    <source>
        <strain evidence="1">SOSP1-1</strain>
    </source>
</reference>
<dbReference type="AlphaFoldDB" id="A0A8J3MW11"/>
<dbReference type="SUPFAM" id="SSF51905">
    <property type="entry name" value="FAD/NAD(P)-binding domain"/>
    <property type="match status" value="1"/>
</dbReference>
<name>A0A8J3MW11_9CHLR</name>
<dbReference type="RefSeq" id="WP_220197697.1">
    <property type="nucleotide sequence ID" value="NZ_BNJF01000004.1"/>
</dbReference>
<evidence type="ECO:0000313" key="2">
    <source>
        <dbReference type="Proteomes" id="UP000612362"/>
    </source>
</evidence>
<dbReference type="InterPro" id="IPR036188">
    <property type="entry name" value="FAD/NAD-bd_sf"/>
</dbReference>
<accession>A0A8J3MW11</accession>
<dbReference type="Gene3D" id="3.50.50.60">
    <property type="entry name" value="FAD/NAD(P)-binding domain"/>
    <property type="match status" value="1"/>
</dbReference>
<dbReference type="Proteomes" id="UP000612362">
    <property type="component" value="Unassembled WGS sequence"/>
</dbReference>
<sequence length="529" mass="58686">MNEGFSLTIPAIAALKTWCPSDEDLFVSLVHQILLEKGTSAHAAQTFASLPPSLLQGWLHHLNGWGTMQQATMIKQRLAVVASASQASLPLTYEGNRVQNRLIDVAITESPEHQQEGMRPFIWRGAASAYWHGTLAVTGTALAQVPIIIGAGAAGLLLTHALRRCGFTQVRILEKEELLGGVWRTDALRDATRANPFPVALHQQTLGAAPGRGEEVLTFLHALARPFPPAHQGTCYGIIPGDLNHRIYYRDRQGEQEMVVPIVINAIGVGEPLHPHRPGKMHTDVTPEQAGRRWQHTLTETEVRRWHGKELVFVGLSNATFAMLSQIQRWNRQGAHIGYRVLTHYPDVSLANPTQRVEHHGTTYHFYRSIERTHLLRVAGDLAEVDQAFREARDGGHILSHVTAWQRGHQTIQATCEDGSQQEITCDELYTLIGYGPQASLLEEMGLHVNNHYLGAVDMDYDGEAHRPDATSPYGRERVSPGYFCFGIRNSFNPNEVLLNGLLFRLPQLVASIVLRAAEVTARQQGGRV</sequence>
<organism evidence="1 2">
    <name type="scientific">Ktedonospora formicarum</name>
    <dbReference type="NCBI Taxonomy" id="2778364"/>
    <lineage>
        <taxon>Bacteria</taxon>
        <taxon>Bacillati</taxon>
        <taxon>Chloroflexota</taxon>
        <taxon>Ktedonobacteria</taxon>
        <taxon>Ktedonobacterales</taxon>
        <taxon>Ktedonobacteraceae</taxon>
        <taxon>Ktedonospora</taxon>
    </lineage>
</organism>
<protein>
    <submittedName>
        <fullName evidence="1">Uncharacterized protein</fullName>
    </submittedName>
</protein>
<comment type="caution">
    <text evidence="1">The sequence shown here is derived from an EMBL/GenBank/DDBJ whole genome shotgun (WGS) entry which is preliminary data.</text>
</comment>
<gene>
    <name evidence="1" type="ORF">KSX_66540</name>
</gene>
<keyword evidence="2" id="KW-1185">Reference proteome</keyword>
<dbReference type="Pfam" id="PF13450">
    <property type="entry name" value="NAD_binding_8"/>
    <property type="match status" value="1"/>
</dbReference>
<proteinExistence type="predicted"/>